<dbReference type="GO" id="GO:0016853">
    <property type="term" value="F:isomerase activity"/>
    <property type="evidence" value="ECO:0007669"/>
    <property type="project" value="InterPro"/>
</dbReference>
<evidence type="ECO:0008006" key="2">
    <source>
        <dbReference type="Google" id="ProtNLM"/>
    </source>
</evidence>
<dbReference type="Pfam" id="PF16257">
    <property type="entry name" value="UxaE"/>
    <property type="match status" value="1"/>
</dbReference>
<proteinExistence type="predicted"/>
<reference evidence="1" key="1">
    <citation type="journal article" date="2020" name="mSystems">
        <title>Genome- and Community-Level Interaction Insights into Carbon Utilization and Element Cycling Functions of Hydrothermarchaeota in Hydrothermal Sediment.</title>
        <authorList>
            <person name="Zhou Z."/>
            <person name="Liu Y."/>
            <person name="Xu W."/>
            <person name="Pan J."/>
            <person name="Luo Z.H."/>
            <person name="Li M."/>
        </authorList>
    </citation>
    <scope>NUCLEOTIDE SEQUENCE [LARGE SCALE GENOMIC DNA]</scope>
    <source>
        <strain evidence="1">SpSt-125</strain>
    </source>
</reference>
<accession>A0A7J2U4Z0</accession>
<dbReference type="InterPro" id="IPR032586">
    <property type="entry name" value="UxaE"/>
</dbReference>
<sequence>MGTSPISQHFPSLDSHTVFCFTFQKNTRLKIFKFFSTDSSVEVLMYLGKLPRPAFGVRIPDIVIPPILKAFKSLGIAGTLMLSFNRETAPSSYINSTNPDLLYFGHTGTSIEEYITKGRRFGEAFGAVIEIEADHVSIMGSVERALKKIAGVPMTKPISDDEIATSLSYIEEEFSEVKKSGGVDFVTIDTCELIDYSIDTLSDREVVEFYENNVEFDERREMEERYLEKTFTFISSDRQLTLRFSRPTLARLVLKYRKSLEYVKKVLDIVMKYNDKPFGIEIAFDETPKVSPPNEVFFYVYELKRMGIEPDFLAPNIGFRKREDYNGDLRELYENLRNIHTILYSNNVLISIHSGSGHNPYSDKGFGVWSVVGEALRGMVKYKMSGVLIQLLLETMSRFPKGSATRRLYEEIYYDVIEHLRKVVSLKLALYSPELENLLKTYEKCVTCCSDPRTDIFRHYFYVFQVLRDEKGKRYLRERLVEHYMENRDLQKVYEGEVYLLIERLAKAMRYRNNVFRYRNIAP</sequence>
<protein>
    <recommendedName>
        <fullName evidence="2">Tagaturonate/fructuronate epimerase</fullName>
    </recommendedName>
</protein>
<organism evidence="1">
    <name type="scientific">Ignisphaera aggregans</name>
    <dbReference type="NCBI Taxonomy" id="334771"/>
    <lineage>
        <taxon>Archaea</taxon>
        <taxon>Thermoproteota</taxon>
        <taxon>Thermoprotei</taxon>
        <taxon>Desulfurococcales</taxon>
        <taxon>Desulfurococcaceae</taxon>
        <taxon>Ignisphaera</taxon>
    </lineage>
</organism>
<gene>
    <name evidence="1" type="ORF">ENO26_09615</name>
</gene>
<name>A0A7J2U4Z0_9CREN</name>
<dbReference type="AlphaFoldDB" id="A0A7J2U4Z0"/>
<comment type="caution">
    <text evidence="1">The sequence shown here is derived from an EMBL/GenBank/DDBJ whole genome shotgun (WGS) entry which is preliminary data.</text>
</comment>
<evidence type="ECO:0000313" key="1">
    <source>
        <dbReference type="EMBL" id="HEM67801.1"/>
    </source>
</evidence>
<dbReference type="EMBL" id="DSEU01000069">
    <property type="protein sequence ID" value="HEM67801.1"/>
    <property type="molecule type" value="Genomic_DNA"/>
</dbReference>